<sequence length="366" mass="42718">MDTWETVTDALRRSFGEVKRNYKIFRKLLSRQQRDTEAVAMFINNPRALLSNLSPTPRLHKIHQIDMIYGLFSSKIRRNQNPPEGVRKPPLHAREPRREQLQGRQFVIKTPFIRLTQELTMADEEPVEIATEVYKVQIQWRFRGQSNWARLVVKRKCRWRQAPSNSSNCEMTRFRKTNLFDCSIHTKKCSRRAMNPHHTRNTLTDDRPIGGGPGQRPVECANRLLTPTEKNYTTTEKKDSVAYVVTAVDHLERPLGKYHVSHLFEDEVAPGKRNPKFDDRPQDEVTSNEGAFRTGPVLEKTKDEDCRHWKKEDLLVLRIQCNKKTHRGRCSASHSPPPALSDRHLGYFALFPLFYLSPRQSDTFDF</sequence>
<evidence type="ECO:0000313" key="3">
    <source>
        <dbReference type="Proteomes" id="UP000719412"/>
    </source>
</evidence>
<reference evidence="2" key="2">
    <citation type="submission" date="2021-08" db="EMBL/GenBank/DDBJ databases">
        <authorList>
            <person name="Eriksson T."/>
        </authorList>
    </citation>
    <scope>NUCLEOTIDE SEQUENCE</scope>
    <source>
        <strain evidence="2">Stoneville</strain>
        <tissue evidence="2">Whole head</tissue>
    </source>
</reference>
<reference evidence="2" key="1">
    <citation type="journal article" date="2020" name="J Insects Food Feed">
        <title>The yellow mealworm (Tenebrio molitor) genome: a resource for the emerging insects as food and feed industry.</title>
        <authorList>
            <person name="Eriksson T."/>
            <person name="Andere A."/>
            <person name="Kelstrup H."/>
            <person name="Emery V."/>
            <person name="Picard C."/>
        </authorList>
    </citation>
    <scope>NUCLEOTIDE SEQUENCE</scope>
    <source>
        <strain evidence="2">Stoneville</strain>
        <tissue evidence="2">Whole head</tissue>
    </source>
</reference>
<organism evidence="2 3">
    <name type="scientific">Tenebrio molitor</name>
    <name type="common">Yellow mealworm beetle</name>
    <dbReference type="NCBI Taxonomy" id="7067"/>
    <lineage>
        <taxon>Eukaryota</taxon>
        <taxon>Metazoa</taxon>
        <taxon>Ecdysozoa</taxon>
        <taxon>Arthropoda</taxon>
        <taxon>Hexapoda</taxon>
        <taxon>Insecta</taxon>
        <taxon>Pterygota</taxon>
        <taxon>Neoptera</taxon>
        <taxon>Endopterygota</taxon>
        <taxon>Coleoptera</taxon>
        <taxon>Polyphaga</taxon>
        <taxon>Cucujiformia</taxon>
        <taxon>Tenebrionidae</taxon>
        <taxon>Tenebrio</taxon>
    </lineage>
</organism>
<evidence type="ECO:0000313" key="2">
    <source>
        <dbReference type="EMBL" id="KAH0809391.1"/>
    </source>
</evidence>
<dbReference type="EMBL" id="JABDTM020028169">
    <property type="protein sequence ID" value="KAH0809391.1"/>
    <property type="molecule type" value="Genomic_DNA"/>
</dbReference>
<accession>A0A8J6LDT8</accession>
<comment type="caution">
    <text evidence="2">The sequence shown here is derived from an EMBL/GenBank/DDBJ whole genome shotgun (WGS) entry which is preliminary data.</text>
</comment>
<keyword evidence="3" id="KW-1185">Reference proteome</keyword>
<name>A0A8J6LDT8_TENMO</name>
<evidence type="ECO:0000256" key="1">
    <source>
        <dbReference type="SAM" id="MobiDB-lite"/>
    </source>
</evidence>
<dbReference type="AlphaFoldDB" id="A0A8J6LDT8"/>
<feature type="region of interest" description="Disordered" evidence="1">
    <location>
        <begin position="79"/>
        <end position="99"/>
    </location>
</feature>
<proteinExistence type="predicted"/>
<feature type="region of interest" description="Disordered" evidence="1">
    <location>
        <begin position="196"/>
        <end position="215"/>
    </location>
</feature>
<dbReference type="Proteomes" id="UP000719412">
    <property type="component" value="Unassembled WGS sequence"/>
</dbReference>
<gene>
    <name evidence="2" type="ORF">GEV33_013400</name>
</gene>
<protein>
    <submittedName>
        <fullName evidence="2">Uncharacterized protein</fullName>
    </submittedName>
</protein>